<dbReference type="AlphaFoldDB" id="A0A409WUV2"/>
<dbReference type="EMBL" id="NHYD01003152">
    <property type="protein sequence ID" value="PPQ82303.1"/>
    <property type="molecule type" value="Genomic_DNA"/>
</dbReference>
<dbReference type="InParanoid" id="A0A409WUV2"/>
<proteinExistence type="predicted"/>
<accession>A0A409WUV2</accession>
<name>A0A409WUV2_PSICY</name>
<dbReference type="Proteomes" id="UP000283269">
    <property type="component" value="Unassembled WGS sequence"/>
</dbReference>
<evidence type="ECO:0000313" key="1">
    <source>
        <dbReference type="EMBL" id="PPQ82303.1"/>
    </source>
</evidence>
<evidence type="ECO:0000313" key="2">
    <source>
        <dbReference type="Proteomes" id="UP000283269"/>
    </source>
</evidence>
<protein>
    <submittedName>
        <fullName evidence="1">Uncharacterized protein</fullName>
    </submittedName>
</protein>
<keyword evidence="2" id="KW-1185">Reference proteome</keyword>
<sequence>MSSETIFANSDALVGSLLHLDDLMQKGANDGKILDVLKAQKKGLRNVLIADNEGLLKETINTYGHLFLWAPMYEYYETYKNPDFNPARFAEKYNKCHTESREQSRVVMGRTEGSGVGVGKAGERGEEGMAWSGEWSGEVVEGGVTIRDDRGTAEVRVGMGAGADKRSGIEIAGPAAVAVPIPNSDCPRPIQVMQVNTNPIKCNISGPEPHQALGLKK</sequence>
<organism evidence="1 2">
    <name type="scientific">Psilocybe cyanescens</name>
    <dbReference type="NCBI Taxonomy" id="93625"/>
    <lineage>
        <taxon>Eukaryota</taxon>
        <taxon>Fungi</taxon>
        <taxon>Dikarya</taxon>
        <taxon>Basidiomycota</taxon>
        <taxon>Agaricomycotina</taxon>
        <taxon>Agaricomycetes</taxon>
        <taxon>Agaricomycetidae</taxon>
        <taxon>Agaricales</taxon>
        <taxon>Agaricineae</taxon>
        <taxon>Strophariaceae</taxon>
        <taxon>Psilocybe</taxon>
    </lineage>
</organism>
<comment type="caution">
    <text evidence="1">The sequence shown here is derived from an EMBL/GenBank/DDBJ whole genome shotgun (WGS) entry which is preliminary data.</text>
</comment>
<reference evidence="1 2" key="1">
    <citation type="journal article" date="2018" name="Evol. Lett.">
        <title>Horizontal gene cluster transfer increased hallucinogenic mushroom diversity.</title>
        <authorList>
            <person name="Reynolds H.T."/>
            <person name="Vijayakumar V."/>
            <person name="Gluck-Thaler E."/>
            <person name="Korotkin H.B."/>
            <person name="Matheny P.B."/>
            <person name="Slot J.C."/>
        </authorList>
    </citation>
    <scope>NUCLEOTIDE SEQUENCE [LARGE SCALE GENOMIC DNA]</scope>
    <source>
        <strain evidence="1 2">2631</strain>
    </source>
</reference>
<gene>
    <name evidence="1" type="ORF">CVT25_008429</name>
</gene>